<organism evidence="1 2">
    <name type="scientific">Paenibacillus nicotianae</name>
    <dbReference type="NCBI Taxonomy" id="1526551"/>
    <lineage>
        <taxon>Bacteria</taxon>
        <taxon>Bacillati</taxon>
        <taxon>Bacillota</taxon>
        <taxon>Bacilli</taxon>
        <taxon>Bacillales</taxon>
        <taxon>Paenibacillaceae</taxon>
        <taxon>Paenibacillus</taxon>
    </lineage>
</organism>
<protein>
    <recommendedName>
        <fullName evidence="3">Major capsid protein</fullName>
    </recommendedName>
</protein>
<proteinExistence type="predicted"/>
<comment type="caution">
    <text evidence="1">The sequence shown here is derived from an EMBL/GenBank/DDBJ whole genome shotgun (WGS) entry which is preliminary data.</text>
</comment>
<accession>A0ABW4V4G4</accession>
<reference evidence="2" key="1">
    <citation type="journal article" date="2019" name="Int. J. Syst. Evol. Microbiol.">
        <title>The Global Catalogue of Microorganisms (GCM) 10K type strain sequencing project: providing services to taxonomists for standard genome sequencing and annotation.</title>
        <authorList>
            <consortium name="The Broad Institute Genomics Platform"/>
            <consortium name="The Broad Institute Genome Sequencing Center for Infectious Disease"/>
            <person name="Wu L."/>
            <person name="Ma J."/>
        </authorList>
    </citation>
    <scope>NUCLEOTIDE SEQUENCE [LARGE SCALE GENOMIC DNA]</scope>
    <source>
        <strain evidence="2">CGMCC 1.15067</strain>
    </source>
</reference>
<dbReference type="RefSeq" id="WP_204826207.1">
    <property type="nucleotide sequence ID" value="NZ_JBHUGF010000011.1"/>
</dbReference>
<evidence type="ECO:0008006" key="3">
    <source>
        <dbReference type="Google" id="ProtNLM"/>
    </source>
</evidence>
<evidence type="ECO:0000313" key="1">
    <source>
        <dbReference type="EMBL" id="MFD1992519.1"/>
    </source>
</evidence>
<evidence type="ECO:0000313" key="2">
    <source>
        <dbReference type="Proteomes" id="UP001597403"/>
    </source>
</evidence>
<dbReference type="Proteomes" id="UP001597403">
    <property type="component" value="Unassembled WGS sequence"/>
</dbReference>
<gene>
    <name evidence="1" type="ORF">ACFSGI_21310</name>
</gene>
<keyword evidence="2" id="KW-1185">Reference proteome</keyword>
<dbReference type="EMBL" id="JBHUGF010000011">
    <property type="protein sequence ID" value="MFD1992519.1"/>
    <property type="molecule type" value="Genomic_DNA"/>
</dbReference>
<name>A0ABW4V4G4_9BACL</name>
<sequence>MQNSRYYPFERNRYFYGKLLTVRDFEAEQNYVMDKRRLMNRLLFGSGIITGLKVDKIDFHTISIQSGAALDNLGREIIVPAPITTRLSLLDGFAQNDSNRELYLCLAYSERGREPVHTLERNNESIGELSEHNRVQEAYQLVLKDDPTEFEQYGTMQLKEQRVHFYQDEYVKMFMKGPKYVQAGIPFDLHIYVVKANAEAQVILDSRLETDGVQLQSGSDRLTYNDSGNSIRKEYRIDSQFIARKNGDQAMIRIVDATIRVDGQAISIREEIKFPIEVIEQPDQKLWQNYSERSLEDALDNHPAMICLAKISLIRSRSTYSIDQVDPVPFGDFVRNTSDLYRLGLLKGTNELLDSPVVQANTVPLPTFESPVSEIDPHVDQEEEPEFLQDRASEHNVQQVRSGVIELAFSGNRSHNVLFSKGENVVSEEIEHGLGAGSVYLTVGLWEEEAGKIFAGNQDVFDHTPYESSLPQVKLGTVQYPEKGTFRIGAKVFVPSGAATLRIQWWAVKAVEV</sequence>